<evidence type="ECO:0000313" key="2">
    <source>
        <dbReference type="EMBL" id="GMI12923.1"/>
    </source>
</evidence>
<name>A0A9W7FJ12_9STRA</name>
<dbReference type="OrthoDB" id="193028at2759"/>
<sequence>MKFITSLILVTQVAQSLAGECPAVNQWDATASAPYRADPITDNEGGQLIIGWKQVYADDCESCGYSSGSSGAPGDDSAAWVKTYNYNYAWNVETAMRSFWEDTSKGWQQKPKWWKSCQAGYERDSWKWWSAKCGIPSDTKFLGETCSDKDQCHNSFVNGYVDTTCAPTNNDQNDPQWKCVLDEESNTMSAYANDCSCIGFLWCESSDCNGNQCVLSTMDMKKHCKYGDEPMVFGGSCSNCRKNENACKAYGDGDSSRTDSSAIGVAAGVVGMAGVIGIGLTRKLRKKPENGEQGVQLTPATIV</sequence>
<accession>A0A9W7FJ12</accession>
<proteinExistence type="predicted"/>
<dbReference type="EMBL" id="BRXW01000182">
    <property type="protein sequence ID" value="GMI12923.1"/>
    <property type="molecule type" value="Genomic_DNA"/>
</dbReference>
<keyword evidence="1" id="KW-0732">Signal</keyword>
<protein>
    <submittedName>
        <fullName evidence="2">Uncharacterized protein</fullName>
    </submittedName>
</protein>
<evidence type="ECO:0000256" key="1">
    <source>
        <dbReference type="SAM" id="SignalP"/>
    </source>
</evidence>
<reference evidence="3" key="1">
    <citation type="journal article" date="2023" name="Commun. Biol.">
        <title>Genome analysis of Parmales, the sister group of diatoms, reveals the evolutionary specialization of diatoms from phago-mixotrophs to photoautotrophs.</title>
        <authorList>
            <person name="Ban H."/>
            <person name="Sato S."/>
            <person name="Yoshikawa S."/>
            <person name="Yamada K."/>
            <person name="Nakamura Y."/>
            <person name="Ichinomiya M."/>
            <person name="Sato N."/>
            <person name="Blanc-Mathieu R."/>
            <person name="Endo H."/>
            <person name="Kuwata A."/>
            <person name="Ogata H."/>
        </authorList>
    </citation>
    <scope>NUCLEOTIDE SEQUENCE [LARGE SCALE GENOMIC DNA]</scope>
    <source>
        <strain evidence="3">NIES 3700</strain>
    </source>
</reference>
<keyword evidence="3" id="KW-1185">Reference proteome</keyword>
<feature type="chain" id="PRO_5040844389" evidence="1">
    <location>
        <begin position="19"/>
        <end position="303"/>
    </location>
</feature>
<evidence type="ECO:0000313" key="3">
    <source>
        <dbReference type="Proteomes" id="UP001165122"/>
    </source>
</evidence>
<comment type="caution">
    <text evidence="2">The sequence shown here is derived from an EMBL/GenBank/DDBJ whole genome shotgun (WGS) entry which is preliminary data.</text>
</comment>
<organism evidence="2 3">
    <name type="scientific">Triparma laevis f. longispina</name>
    <dbReference type="NCBI Taxonomy" id="1714387"/>
    <lineage>
        <taxon>Eukaryota</taxon>
        <taxon>Sar</taxon>
        <taxon>Stramenopiles</taxon>
        <taxon>Ochrophyta</taxon>
        <taxon>Bolidophyceae</taxon>
        <taxon>Parmales</taxon>
        <taxon>Triparmaceae</taxon>
        <taxon>Triparma</taxon>
    </lineage>
</organism>
<feature type="signal peptide" evidence="1">
    <location>
        <begin position="1"/>
        <end position="18"/>
    </location>
</feature>
<dbReference type="Proteomes" id="UP001165122">
    <property type="component" value="Unassembled WGS sequence"/>
</dbReference>
<dbReference type="AlphaFoldDB" id="A0A9W7FJ12"/>
<gene>
    <name evidence="2" type="ORF">TrLO_g3703</name>
</gene>